<protein>
    <submittedName>
        <fullName evidence="1">Uncharacterized protein</fullName>
    </submittedName>
</protein>
<dbReference type="GeneID" id="26632721"/>
<name>A0A0K0L9P4_9CAUD</name>
<accession>A0A0K0L9P4</accession>
<evidence type="ECO:0000313" key="1">
    <source>
        <dbReference type="EMBL" id="AIW01847.1"/>
    </source>
</evidence>
<proteinExistence type="predicted"/>
<dbReference type="KEGG" id="vg:26632721"/>
<dbReference type="EMBL" id="KM434186">
    <property type="protein sequence ID" value="AIW01847.1"/>
    <property type="molecule type" value="Genomic_DNA"/>
</dbReference>
<dbReference type="RefSeq" id="YP_009206107.1">
    <property type="nucleotide sequence ID" value="NC_028882.1"/>
</dbReference>
<dbReference type="Proteomes" id="UP000203203">
    <property type="component" value="Segment"/>
</dbReference>
<sequence>MKQVSPKFIIHDSHLYRAAILPKVEKDSLGNWYTARYVWTKAGIPLARLIAGEDQNPLESFLLAEGAVMDLGQAEETTVEPATPWIVFVGDDPVAACTTNARAHLHIAEQWLNGNSTAKVMHWDEVNPDVLAPILRKLVKHGIYLATDGQNIVTV</sequence>
<organism evidence="1 2">
    <name type="scientific">Pseudomonas phage vB_PaeM_PS24</name>
    <dbReference type="NCBI Taxonomy" id="1542092"/>
    <lineage>
        <taxon>Viruses</taxon>
        <taxon>Duplodnaviria</taxon>
        <taxon>Heunggongvirae</taxon>
        <taxon>Uroviricota</taxon>
        <taxon>Caudoviricetes</taxon>
        <taxon>Vandenendeviridae</taxon>
        <taxon>Nankokuvirus</taxon>
        <taxon>Nankokuvirus PS24</taxon>
    </lineage>
</organism>
<evidence type="ECO:0000313" key="2">
    <source>
        <dbReference type="Proteomes" id="UP000203203"/>
    </source>
</evidence>
<keyword evidence="2" id="KW-1185">Reference proteome</keyword>
<reference evidence="2" key="1">
    <citation type="submission" date="2014-08" db="EMBL/GenBank/DDBJ databases">
        <authorList>
            <person name="Gozdek A."/>
            <person name="Dabrowski K."/>
            <person name="Lobocka M."/>
        </authorList>
    </citation>
    <scope>NUCLEOTIDE SEQUENCE [LARGE SCALE GENOMIC DNA]</scope>
</reference>
<gene>
    <name evidence="1" type="ORF">vB_PaeM_PS2400145</name>
</gene>